<protein>
    <submittedName>
        <fullName evidence="1">Uncharacterized protein</fullName>
    </submittedName>
</protein>
<dbReference type="Proteomes" id="UP000198598">
    <property type="component" value="Unassembled WGS sequence"/>
</dbReference>
<dbReference type="STRING" id="662367.SAMN05216167_101902"/>
<evidence type="ECO:0000313" key="1">
    <source>
        <dbReference type="EMBL" id="SFC33635.1"/>
    </source>
</evidence>
<sequence>MGSPKARTRINPAALVFELNRSCMFGKDYRHSYMIVAD</sequence>
<proteinExistence type="predicted"/>
<keyword evidence="2" id="KW-1185">Reference proteome</keyword>
<accession>A0A1I1IC26</accession>
<organism evidence="1 2">
    <name type="scientific">Spirosoma endophyticum</name>
    <dbReference type="NCBI Taxonomy" id="662367"/>
    <lineage>
        <taxon>Bacteria</taxon>
        <taxon>Pseudomonadati</taxon>
        <taxon>Bacteroidota</taxon>
        <taxon>Cytophagia</taxon>
        <taxon>Cytophagales</taxon>
        <taxon>Cytophagaceae</taxon>
        <taxon>Spirosoma</taxon>
    </lineage>
</organism>
<gene>
    <name evidence="1" type="ORF">SAMN05216167_101902</name>
</gene>
<name>A0A1I1IC26_9BACT</name>
<reference evidence="1 2" key="1">
    <citation type="submission" date="2016-10" db="EMBL/GenBank/DDBJ databases">
        <authorList>
            <person name="de Groot N.N."/>
        </authorList>
    </citation>
    <scope>NUCLEOTIDE SEQUENCE [LARGE SCALE GENOMIC DNA]</scope>
    <source>
        <strain evidence="1 2">DSM 26130</strain>
    </source>
</reference>
<dbReference type="EMBL" id="FOLQ01000001">
    <property type="protein sequence ID" value="SFC33635.1"/>
    <property type="molecule type" value="Genomic_DNA"/>
</dbReference>
<dbReference type="AlphaFoldDB" id="A0A1I1IC26"/>
<evidence type="ECO:0000313" key="2">
    <source>
        <dbReference type="Proteomes" id="UP000198598"/>
    </source>
</evidence>